<proteinExistence type="predicted"/>
<dbReference type="CDD" id="cd02511">
    <property type="entry name" value="Beta4Glucosyltransferase"/>
    <property type="match status" value="1"/>
</dbReference>
<dbReference type="PANTHER" id="PTHR43630:SF2">
    <property type="entry name" value="GLYCOSYLTRANSFERASE"/>
    <property type="match status" value="1"/>
</dbReference>
<accession>A0A2M6W0J5</accession>
<reference evidence="3" key="1">
    <citation type="submission" date="2017-09" db="EMBL/GenBank/DDBJ databases">
        <title>Depth-based differentiation of microbial function through sediment-hosted aquifers and enrichment of novel symbionts in the deep terrestrial subsurface.</title>
        <authorList>
            <person name="Probst A.J."/>
            <person name="Ladd B."/>
            <person name="Jarett J.K."/>
            <person name="Geller-Mcgrath D.E."/>
            <person name="Sieber C.M.K."/>
            <person name="Emerson J.B."/>
            <person name="Anantharaman K."/>
            <person name="Thomas B.C."/>
            <person name="Malmstrom R."/>
            <person name="Stieglmeier M."/>
            <person name="Klingl A."/>
            <person name="Woyke T."/>
            <person name="Ryan C.M."/>
            <person name="Banfield J.F."/>
        </authorList>
    </citation>
    <scope>NUCLEOTIDE SEQUENCE [LARGE SCALE GENOMIC DNA]</scope>
</reference>
<feature type="non-terminal residue" evidence="2">
    <location>
        <position position="190"/>
    </location>
</feature>
<dbReference type="Proteomes" id="UP000229362">
    <property type="component" value="Unassembled WGS sequence"/>
</dbReference>
<dbReference type="InterPro" id="IPR001173">
    <property type="entry name" value="Glyco_trans_2-like"/>
</dbReference>
<name>A0A2M6W0J5_9BACT</name>
<sequence length="190" mass="21550">MTNTSKIPCTVAILTRNSANTLRKTLGSLERFEEMIICDGGSTDDTLAIAQEHGARIIIQDRQFLDADGRINDFSRVRNQTLEAASYDWYFYIDADEEATSNLVEEIAKIVDGGSPAAYWIPRQYVFQGKHIKCATTYPNKQMRLFNKKVTNEFIKAVHERIEVISSTSIYETKGVILVPIDSDIESLRY</sequence>
<evidence type="ECO:0000259" key="1">
    <source>
        <dbReference type="Pfam" id="PF00535"/>
    </source>
</evidence>
<dbReference type="PANTHER" id="PTHR43630">
    <property type="entry name" value="POLY-BETA-1,6-N-ACETYL-D-GLUCOSAMINE SYNTHASE"/>
    <property type="match status" value="1"/>
</dbReference>
<gene>
    <name evidence="2" type="ORF">COU33_04280</name>
</gene>
<dbReference type="Pfam" id="PF00535">
    <property type="entry name" value="Glycos_transf_2"/>
    <property type="match status" value="1"/>
</dbReference>
<dbReference type="SUPFAM" id="SSF53448">
    <property type="entry name" value="Nucleotide-diphospho-sugar transferases"/>
    <property type="match status" value="1"/>
</dbReference>
<dbReference type="EMBL" id="PFBZ01000184">
    <property type="protein sequence ID" value="PIT86240.1"/>
    <property type="molecule type" value="Genomic_DNA"/>
</dbReference>
<dbReference type="InterPro" id="IPR029044">
    <property type="entry name" value="Nucleotide-diphossugar_trans"/>
</dbReference>
<dbReference type="AlphaFoldDB" id="A0A2M6W0J5"/>
<feature type="domain" description="Glycosyltransferase 2-like" evidence="1">
    <location>
        <begin position="10"/>
        <end position="131"/>
    </location>
</feature>
<protein>
    <recommendedName>
        <fullName evidence="1">Glycosyltransferase 2-like domain-containing protein</fullName>
    </recommendedName>
</protein>
<comment type="caution">
    <text evidence="2">The sequence shown here is derived from an EMBL/GenBank/DDBJ whole genome shotgun (WGS) entry which is preliminary data.</text>
</comment>
<organism evidence="2 3">
    <name type="scientific">Candidatus Magasanikbacteria bacterium CG10_big_fil_rev_8_21_14_0_10_43_6</name>
    <dbReference type="NCBI Taxonomy" id="1974650"/>
    <lineage>
        <taxon>Bacteria</taxon>
        <taxon>Candidatus Magasanikiibacteriota</taxon>
    </lineage>
</organism>
<dbReference type="Gene3D" id="3.90.550.10">
    <property type="entry name" value="Spore Coat Polysaccharide Biosynthesis Protein SpsA, Chain A"/>
    <property type="match status" value="1"/>
</dbReference>
<evidence type="ECO:0000313" key="2">
    <source>
        <dbReference type="EMBL" id="PIT86240.1"/>
    </source>
</evidence>
<evidence type="ECO:0000313" key="3">
    <source>
        <dbReference type="Proteomes" id="UP000229362"/>
    </source>
</evidence>